<dbReference type="eggNOG" id="arCOG00084">
    <property type="taxonomic scope" value="Archaea"/>
</dbReference>
<dbReference type="AlphaFoldDB" id="I3TCM4"/>
<keyword evidence="2" id="KW-1185">Reference proteome</keyword>
<dbReference type="HOGENOM" id="CLU_1631569_0_0_2"/>
<dbReference type="EMBL" id="CP003531">
    <property type="protein sequence ID" value="AFK50512.1"/>
    <property type="molecule type" value="Genomic_DNA"/>
</dbReference>
<proteinExistence type="predicted"/>
<dbReference type="KEGG" id="thg:TCELL_0087"/>
<dbReference type="RefSeq" id="WP_014736763.1">
    <property type="nucleotide sequence ID" value="NC_017954.1"/>
</dbReference>
<dbReference type="GeneID" id="13012355"/>
<evidence type="ECO:0008006" key="3">
    <source>
        <dbReference type="Google" id="ProtNLM"/>
    </source>
</evidence>
<dbReference type="OrthoDB" id="18582at2157"/>
<dbReference type="Proteomes" id="UP000005270">
    <property type="component" value="Chromosome"/>
</dbReference>
<organism evidence="1 2">
    <name type="scientific">Thermogladius calderae (strain DSM 22663 / VKM B-2946 / 1633)</name>
    <dbReference type="NCBI Taxonomy" id="1184251"/>
    <lineage>
        <taxon>Archaea</taxon>
        <taxon>Thermoproteota</taxon>
        <taxon>Thermoprotei</taxon>
        <taxon>Desulfurococcales</taxon>
        <taxon>Desulfurococcaceae</taxon>
        <taxon>Thermogladius</taxon>
    </lineage>
</organism>
<dbReference type="STRING" id="1184251.TCELL_0087"/>
<name>I3TCM4_THEC1</name>
<protein>
    <recommendedName>
        <fullName evidence="3">THUMP domain-containing protein</fullName>
    </recommendedName>
</protein>
<sequence>MPLKCPNDGWRPALLVTCRTGTRAWCEEEIGDVLFEVSPDIVVVETGFPDVLVVCSSAEPRLLYNRAKGGEYGFVENIVPVDRVLSRLEELEAAIRLIVRAGERVRLRVKSFGVRGVSSEVWRMAVEYIERAGGLVDKSSPTCLYIMVFKESILLGKGLCKAVFKET</sequence>
<reference evidence="1 2" key="1">
    <citation type="journal article" date="2012" name="J. Bacteriol.">
        <title>Complete genome sequence of the hyperthermophilic cellulolytic Crenarchaeon 'Thermogladius cellulolyticus' 1633.</title>
        <authorList>
            <person name="Mardanov A.V."/>
            <person name="Kochetkova T.V."/>
            <person name="Beletsky A.V."/>
            <person name="Bonch-Osmolovskaya E.A."/>
            <person name="Ravin N.V."/>
            <person name="Skryabin K.G."/>
        </authorList>
    </citation>
    <scope>NUCLEOTIDE SEQUENCE [LARGE SCALE GENOMIC DNA]</scope>
    <source>
        <strain evidence="2">DSM 22663 / VKM B-2946 / 1633</strain>
    </source>
</reference>
<accession>I3TCM4</accession>
<evidence type="ECO:0000313" key="2">
    <source>
        <dbReference type="Proteomes" id="UP000005270"/>
    </source>
</evidence>
<gene>
    <name evidence="1" type="ordered locus">TCELL_0087</name>
</gene>
<dbReference type="InParanoid" id="I3TCM4"/>
<evidence type="ECO:0000313" key="1">
    <source>
        <dbReference type="EMBL" id="AFK50512.1"/>
    </source>
</evidence>